<protein>
    <submittedName>
        <fullName evidence="2">Uncharacterized protein</fullName>
    </submittedName>
</protein>
<dbReference type="AlphaFoldDB" id="A0A3P7XZB2"/>
<organism evidence="2 3">
    <name type="scientific">Schistosoma margrebowiei</name>
    <dbReference type="NCBI Taxonomy" id="48269"/>
    <lineage>
        <taxon>Eukaryota</taxon>
        <taxon>Metazoa</taxon>
        <taxon>Spiralia</taxon>
        <taxon>Lophotrochozoa</taxon>
        <taxon>Platyhelminthes</taxon>
        <taxon>Trematoda</taxon>
        <taxon>Digenea</taxon>
        <taxon>Strigeidida</taxon>
        <taxon>Schistosomatoidea</taxon>
        <taxon>Schistosomatidae</taxon>
        <taxon>Schistosoma</taxon>
    </lineage>
</organism>
<name>A0A3P7XZB2_9TREM</name>
<proteinExistence type="predicted"/>
<gene>
    <name evidence="2" type="ORF">SMRZ_LOCUS4904</name>
</gene>
<feature type="compositionally biased region" description="Polar residues" evidence="1">
    <location>
        <begin position="44"/>
        <end position="58"/>
    </location>
</feature>
<accession>A0A3P7XZB2</accession>
<evidence type="ECO:0000313" key="3">
    <source>
        <dbReference type="Proteomes" id="UP000277204"/>
    </source>
</evidence>
<evidence type="ECO:0000256" key="1">
    <source>
        <dbReference type="SAM" id="MobiDB-lite"/>
    </source>
</evidence>
<feature type="compositionally biased region" description="Low complexity" evidence="1">
    <location>
        <begin position="20"/>
        <end position="29"/>
    </location>
</feature>
<reference evidence="2 3" key="1">
    <citation type="submission" date="2018-11" db="EMBL/GenBank/DDBJ databases">
        <authorList>
            <consortium name="Pathogen Informatics"/>
        </authorList>
    </citation>
    <scope>NUCLEOTIDE SEQUENCE [LARGE SCALE GENOMIC DNA]</scope>
    <source>
        <strain evidence="2 3">Zambia</strain>
    </source>
</reference>
<dbReference type="EMBL" id="UZAI01001607">
    <property type="protein sequence ID" value="VDO63654.1"/>
    <property type="molecule type" value="Genomic_DNA"/>
</dbReference>
<evidence type="ECO:0000313" key="2">
    <source>
        <dbReference type="EMBL" id="VDO63654.1"/>
    </source>
</evidence>
<keyword evidence="3" id="KW-1185">Reference proteome</keyword>
<dbReference type="Proteomes" id="UP000277204">
    <property type="component" value="Unassembled WGS sequence"/>
</dbReference>
<feature type="non-terminal residue" evidence="2">
    <location>
        <position position="121"/>
    </location>
</feature>
<feature type="region of interest" description="Disordered" evidence="1">
    <location>
        <begin position="1"/>
        <end position="76"/>
    </location>
</feature>
<sequence length="121" mass="13520">MRRLTPVLHRPAEPSTSNDRPAAARPTAPLRRHHPLQPTPPRQNTPLDVTSPHQTVPSGTPAPGPQRHSQNSTLSLLVGSDIKCSEQNTGGDNRITKYFRKTIHQMHNLHVFHQLSFTCFV</sequence>